<dbReference type="PANTHER" id="PTHR12934">
    <property type="entry name" value="50S RIBOSOMAL PROTEIN L15"/>
    <property type="match status" value="1"/>
</dbReference>
<dbReference type="InterPro" id="IPR036388">
    <property type="entry name" value="WH-like_DNA-bd_sf"/>
</dbReference>
<dbReference type="InterPro" id="IPR036227">
    <property type="entry name" value="Ribosomal_uL15/eL18_sf"/>
</dbReference>
<dbReference type="Gene3D" id="3.100.10.10">
    <property type="match status" value="1"/>
</dbReference>
<dbReference type="GO" id="GO:0006412">
    <property type="term" value="P:translation"/>
    <property type="evidence" value="ECO:0007669"/>
    <property type="project" value="InterPro"/>
</dbReference>
<feature type="compositionally biased region" description="Low complexity" evidence="14">
    <location>
        <begin position="265"/>
        <end position="285"/>
    </location>
</feature>
<evidence type="ECO:0000256" key="9">
    <source>
        <dbReference type="ARBA" id="ARBA00023242"/>
    </source>
</evidence>
<dbReference type="InterPro" id="IPR036397">
    <property type="entry name" value="RNaseH_sf"/>
</dbReference>
<dbReference type="Pfam" id="PF13358">
    <property type="entry name" value="DDE_3"/>
    <property type="match status" value="1"/>
</dbReference>
<name>A0AAN8L2U9_9TELE</name>
<dbReference type="EMBL" id="JAGTTL010000028">
    <property type="protein sequence ID" value="KAK6299894.1"/>
    <property type="molecule type" value="Genomic_DNA"/>
</dbReference>
<dbReference type="Gene3D" id="1.10.30.10">
    <property type="entry name" value="High mobility group box domain"/>
    <property type="match status" value="1"/>
</dbReference>
<keyword evidence="7" id="KW-0496">Mitochondrion</keyword>
<dbReference type="GO" id="GO:0003735">
    <property type="term" value="F:structural constituent of ribosome"/>
    <property type="evidence" value="ECO:0007669"/>
    <property type="project" value="InterPro"/>
</dbReference>
<dbReference type="PROSITE" id="PS50118">
    <property type="entry name" value="HMG_BOX_2"/>
    <property type="match status" value="1"/>
</dbReference>
<dbReference type="InterPro" id="IPR021131">
    <property type="entry name" value="Ribosomal_uL15/eL18"/>
</dbReference>
<dbReference type="InterPro" id="IPR057667">
    <property type="entry name" value="HTH_SB"/>
</dbReference>
<feature type="region of interest" description="Disordered" evidence="14">
    <location>
        <begin position="1"/>
        <end position="71"/>
    </location>
</feature>
<comment type="subcellular location">
    <subcellularLocation>
        <location evidence="1">Mitochondrion</location>
    </subcellularLocation>
</comment>
<evidence type="ECO:0000256" key="12">
    <source>
        <dbReference type="ARBA" id="ARBA00035423"/>
    </source>
</evidence>
<feature type="region of interest" description="Disordered" evidence="14">
    <location>
        <begin position="257"/>
        <end position="299"/>
    </location>
</feature>
<dbReference type="Gene3D" id="1.10.10.10">
    <property type="entry name" value="Winged helix-like DNA-binding domain superfamily/Winged helix DNA-binding domain"/>
    <property type="match status" value="1"/>
</dbReference>
<evidence type="ECO:0000256" key="11">
    <source>
        <dbReference type="ARBA" id="ARBA00035299"/>
    </source>
</evidence>
<evidence type="ECO:0000256" key="6">
    <source>
        <dbReference type="ARBA" id="ARBA00023125"/>
    </source>
</evidence>
<evidence type="ECO:0000313" key="17">
    <source>
        <dbReference type="Proteomes" id="UP001356427"/>
    </source>
</evidence>
<proteinExistence type="inferred from homology"/>
<dbReference type="PANTHER" id="PTHR12934:SF11">
    <property type="entry name" value="LARGE RIBOSOMAL SUBUNIT PROTEIN UL15M"/>
    <property type="match status" value="1"/>
</dbReference>
<dbReference type="SMART" id="SM00398">
    <property type="entry name" value="HMG"/>
    <property type="match status" value="1"/>
</dbReference>
<dbReference type="Proteomes" id="UP001356427">
    <property type="component" value="Unassembled WGS sequence"/>
</dbReference>
<keyword evidence="4" id="KW-0689">Ribosomal protein</keyword>
<comment type="similarity">
    <text evidence="2">Belongs to the universal ribosomal protein uL15 family.</text>
</comment>
<evidence type="ECO:0000256" key="7">
    <source>
        <dbReference type="ARBA" id="ARBA00023128"/>
    </source>
</evidence>
<dbReference type="SUPFAM" id="SSF47095">
    <property type="entry name" value="HMG-box"/>
    <property type="match status" value="1"/>
</dbReference>
<accession>A0AAN8L2U9</accession>
<sequence>MSFTRKPGGKALDILQNLPRISLANLRPEPGTKKAEKKRGRGQHGGNRSGRGHKGERQRGNRPRLGFEGGQTPFYLAIPKYGYNEGHSQRAQYQPLTLNRLQYLIDLGRVDPTQPIDLTQLVNGRGVTIQPQKRDYGVQLVGEGAGIFAAKVNIEVQMASEEAIAAVERNGGMVTTGFYDPRSLAVLCKPVPFFISGQPIPKRMLPGEDMVPYYTDAANRGYLADPEKIQKARIALAKKTGQGTVYKCWGWHPGLRPGSMSEQMSEAQSPGSGPSSPLSVNSDSSCASPEPKPSAEPRVRRPLNAFIIWTKEERRRLAQLNPDLENTDLSKILGKTWKAMSLAEKRPYMQEAERLRVQHTIDHPNYKYRPRRKKQLKKGPKGPLPVEAPVPLSTLCSKGFTMPYDLNYFIQNQCHQQQAYPNPATYPSSQAYFSHLPRQTFPNRLIYPNPAATFSNKPLMYSNTAAYPAEPHPYYSTQHGLQQFGPPNPACAMSHGEQGDFRALGPKLCPPTGPSLEFYLEQVQLDMLYDLDRTAHKPKITMGNAKCRLEWCKARYHWTLEQWKRVLWSDESCFTIWQSDGRIWHDNPPVHKARSIQKRIVEIGVEELDWPAQCPDLKPIEHLWDELERRLRARPTSVPDLTNAYVAEWQQVPAAIWRDRKTNLENYSMYVIGDYGTELQCPPPVPGIGRPGQLELASGELERGSRGMTTDTAARPPIVCSSTHFTPGLQVPYFPLGFPAENSVHCGQRAVPSHLSKPVVSSDRQRDSTKVIGLEQLKHSSFLPSHGFLLLLLSLEKTHLSTEAITQSDSKLSTMAKTKELSKDVRDKIVDLHKAGMGYKTIAKQLGEKDNFTASKGRWTGPCTVKSWVRVAKRQPQNLNDLEKICKEEWDKIPPEMCANLVANYKKRLTSVIANKGFATNSLVMWTPRNLKLSNLFHYSPVDENGGVLSCLIVVGDQAYHCCVVGKLNDGVGVVPGHAIMGEQRVQEGTEHAPLRGPRVEDQCGRCVVTYPYHLGAARQEVQDPVAEGGVPKNTVASIILKWKKFGTTKTLPRAGRPAKLSNRGRRALVREVTKNPMVNLTELQSSSVEMGEHSRRTTISAALHQSGLYGRDLRLGVRFTFQQDNDPKHTAKTTQEWLGDKSLNVLEWPRQSPDLNPIEHLWRDLKIAVQRPSPSNLTELEDLQRRMGETPQIQFVPVIGSRELEGMAAKGGVGFGDDQNAMSGAKPNTSHHPENIIPTHHAVGMFFIGRDWETGRGLIKQTESEGEVGDEAAMLISKLSCGDKQEMVLS</sequence>
<dbReference type="FunFam" id="1.10.30.10:FF:000003">
    <property type="entry name" value="Putative transcription factor SOX-6"/>
    <property type="match status" value="1"/>
</dbReference>
<dbReference type="HAMAP" id="MF_01341">
    <property type="entry name" value="Ribosomal_uL15"/>
    <property type="match status" value="1"/>
</dbReference>
<keyword evidence="3" id="KW-0809">Transit peptide</keyword>
<dbReference type="Pfam" id="PF01498">
    <property type="entry name" value="HTH_Tnp_Tc3_2"/>
    <property type="match status" value="1"/>
</dbReference>
<dbReference type="InterPro" id="IPR036910">
    <property type="entry name" value="HMG_box_dom_sf"/>
</dbReference>
<dbReference type="CDD" id="cd22032">
    <property type="entry name" value="HMG-box_SoxF"/>
    <property type="match status" value="1"/>
</dbReference>
<keyword evidence="10" id="KW-0687">Ribonucleoprotein</keyword>
<organism evidence="16 17">
    <name type="scientific">Coregonus suidteri</name>
    <dbReference type="NCBI Taxonomy" id="861788"/>
    <lineage>
        <taxon>Eukaryota</taxon>
        <taxon>Metazoa</taxon>
        <taxon>Chordata</taxon>
        <taxon>Craniata</taxon>
        <taxon>Vertebrata</taxon>
        <taxon>Euteleostomi</taxon>
        <taxon>Actinopterygii</taxon>
        <taxon>Neopterygii</taxon>
        <taxon>Teleostei</taxon>
        <taxon>Protacanthopterygii</taxon>
        <taxon>Salmoniformes</taxon>
        <taxon>Salmonidae</taxon>
        <taxon>Coregoninae</taxon>
        <taxon>Coregonus</taxon>
    </lineage>
</organism>
<dbReference type="InterPro" id="IPR002492">
    <property type="entry name" value="Transposase_Tc1-like"/>
</dbReference>
<evidence type="ECO:0000313" key="16">
    <source>
        <dbReference type="EMBL" id="KAK6299894.1"/>
    </source>
</evidence>
<evidence type="ECO:0000256" key="5">
    <source>
        <dbReference type="ARBA" id="ARBA00023015"/>
    </source>
</evidence>
<evidence type="ECO:0000259" key="15">
    <source>
        <dbReference type="PROSITE" id="PS50118"/>
    </source>
</evidence>
<dbReference type="GO" id="GO:0015074">
    <property type="term" value="P:DNA integration"/>
    <property type="evidence" value="ECO:0007669"/>
    <property type="project" value="InterPro"/>
</dbReference>
<evidence type="ECO:0000256" key="3">
    <source>
        <dbReference type="ARBA" id="ARBA00022946"/>
    </source>
</evidence>
<evidence type="ECO:0000256" key="13">
    <source>
        <dbReference type="PROSITE-ProRule" id="PRU00267"/>
    </source>
</evidence>
<keyword evidence="17" id="KW-1185">Reference proteome</keyword>
<keyword evidence="9 13" id="KW-0539">Nucleus</keyword>
<reference evidence="16 17" key="1">
    <citation type="submission" date="2021-04" db="EMBL/GenBank/DDBJ databases">
        <authorList>
            <person name="De Guttry C."/>
            <person name="Zahm M."/>
            <person name="Klopp C."/>
            <person name="Cabau C."/>
            <person name="Louis A."/>
            <person name="Berthelot C."/>
            <person name="Parey E."/>
            <person name="Roest Crollius H."/>
            <person name="Montfort J."/>
            <person name="Robinson-Rechavi M."/>
            <person name="Bucao C."/>
            <person name="Bouchez O."/>
            <person name="Gislard M."/>
            <person name="Lluch J."/>
            <person name="Milhes M."/>
            <person name="Lampietro C."/>
            <person name="Lopez Roques C."/>
            <person name="Donnadieu C."/>
            <person name="Braasch I."/>
            <person name="Desvignes T."/>
            <person name="Postlethwait J."/>
            <person name="Bobe J."/>
            <person name="Wedekind C."/>
            <person name="Guiguen Y."/>
        </authorList>
    </citation>
    <scope>NUCLEOTIDE SEQUENCE [LARGE SCALE GENOMIC DNA]</scope>
    <source>
        <strain evidence="16">Cs_M1</strain>
        <tissue evidence="16">Blood</tissue>
    </source>
</reference>
<evidence type="ECO:0000256" key="4">
    <source>
        <dbReference type="ARBA" id="ARBA00022980"/>
    </source>
</evidence>
<dbReference type="FunFam" id="3.100.10.10:FF:000006">
    <property type="entry name" value="39S ribosomal protein L15, mitochondrial"/>
    <property type="match status" value="1"/>
</dbReference>
<evidence type="ECO:0000256" key="8">
    <source>
        <dbReference type="ARBA" id="ARBA00023163"/>
    </source>
</evidence>
<evidence type="ECO:0000256" key="2">
    <source>
        <dbReference type="ARBA" id="ARBA00007320"/>
    </source>
</evidence>
<dbReference type="Pfam" id="PF25787">
    <property type="entry name" value="HTH_SB"/>
    <property type="match status" value="1"/>
</dbReference>
<keyword evidence="8" id="KW-0804">Transcription</keyword>
<protein>
    <recommendedName>
        <fullName evidence="11">Large ribosomal subunit protein uL15m</fullName>
    </recommendedName>
    <alternativeName>
        <fullName evidence="12">39S ribosomal protein L15, mitochondrial</fullName>
    </alternativeName>
</protein>
<evidence type="ECO:0000256" key="14">
    <source>
        <dbReference type="SAM" id="MobiDB-lite"/>
    </source>
</evidence>
<dbReference type="GO" id="GO:0003677">
    <property type="term" value="F:DNA binding"/>
    <property type="evidence" value="ECO:0007669"/>
    <property type="project" value="UniProtKB-UniRule"/>
</dbReference>
<feature type="domain" description="HMG box" evidence="15">
    <location>
        <begin position="299"/>
        <end position="367"/>
    </location>
</feature>
<dbReference type="InterPro" id="IPR030878">
    <property type="entry name" value="Ribosomal_uL15"/>
</dbReference>
<gene>
    <name evidence="16" type="ORF">J4Q44_G00299270</name>
</gene>
<dbReference type="Pfam" id="PF00505">
    <property type="entry name" value="HMG_box"/>
    <property type="match status" value="1"/>
</dbReference>
<feature type="DNA-binding region" description="HMG box" evidence="13">
    <location>
        <begin position="299"/>
        <end position="367"/>
    </location>
</feature>
<dbReference type="GO" id="GO:0005634">
    <property type="term" value="C:nucleus"/>
    <property type="evidence" value="ECO:0007669"/>
    <property type="project" value="UniProtKB-UniRule"/>
</dbReference>
<dbReference type="InterPro" id="IPR038717">
    <property type="entry name" value="Tc1-like_DDE_dom"/>
</dbReference>
<dbReference type="Pfam" id="PF00828">
    <property type="entry name" value="Ribosomal_L27A"/>
    <property type="match status" value="1"/>
</dbReference>
<dbReference type="InterPro" id="IPR009071">
    <property type="entry name" value="HMG_box_dom"/>
</dbReference>
<keyword evidence="6 13" id="KW-0238">DNA-binding</keyword>
<comment type="caution">
    <text evidence="16">The sequence shown here is derived from an EMBL/GenBank/DDBJ whole genome shotgun (WGS) entry which is preliminary data.</text>
</comment>
<evidence type="ECO:0000256" key="10">
    <source>
        <dbReference type="ARBA" id="ARBA00023274"/>
    </source>
</evidence>
<dbReference type="InterPro" id="IPR005749">
    <property type="entry name" value="Ribosomal_uL15_bac-type"/>
</dbReference>
<dbReference type="SUPFAM" id="SSF52080">
    <property type="entry name" value="Ribosomal proteins L15p and L18e"/>
    <property type="match status" value="1"/>
</dbReference>
<evidence type="ECO:0000256" key="1">
    <source>
        <dbReference type="ARBA" id="ARBA00004173"/>
    </source>
</evidence>
<keyword evidence="5" id="KW-0805">Transcription regulation</keyword>
<dbReference type="GO" id="GO:0006313">
    <property type="term" value="P:DNA transposition"/>
    <property type="evidence" value="ECO:0007669"/>
    <property type="project" value="InterPro"/>
</dbReference>
<dbReference type="GO" id="GO:0005762">
    <property type="term" value="C:mitochondrial large ribosomal subunit"/>
    <property type="evidence" value="ECO:0007669"/>
    <property type="project" value="TreeGrafter"/>
</dbReference>
<dbReference type="Gene3D" id="3.30.420.10">
    <property type="entry name" value="Ribonuclease H-like superfamily/Ribonuclease H"/>
    <property type="match status" value="4"/>
</dbReference>